<gene>
    <name evidence="3" type="ORF">PCOR1329_LOCUS64097</name>
    <name evidence="4" type="ORF">PCOR1329_LOCUS66659</name>
</gene>
<proteinExistence type="predicted"/>
<comment type="caution">
    <text evidence="4">The sequence shown here is derived from an EMBL/GenBank/DDBJ whole genome shotgun (WGS) entry which is preliminary data.</text>
</comment>
<reference evidence="4" key="1">
    <citation type="submission" date="2023-10" db="EMBL/GenBank/DDBJ databases">
        <authorList>
            <person name="Chen Y."/>
            <person name="Shah S."/>
            <person name="Dougan E. K."/>
            <person name="Thang M."/>
            <person name="Chan C."/>
        </authorList>
    </citation>
    <scope>NUCLEOTIDE SEQUENCE [LARGE SCALE GENOMIC DNA]</scope>
</reference>
<keyword evidence="5" id="KW-1185">Reference proteome</keyword>
<dbReference type="Proteomes" id="UP001189429">
    <property type="component" value="Unassembled WGS sequence"/>
</dbReference>
<evidence type="ECO:0000256" key="2">
    <source>
        <dbReference type="SAM" id="SignalP"/>
    </source>
</evidence>
<feature type="coiled-coil region" evidence="1">
    <location>
        <begin position="37"/>
        <end position="71"/>
    </location>
</feature>
<organism evidence="4 5">
    <name type="scientific">Prorocentrum cordatum</name>
    <dbReference type="NCBI Taxonomy" id="2364126"/>
    <lineage>
        <taxon>Eukaryota</taxon>
        <taxon>Sar</taxon>
        <taxon>Alveolata</taxon>
        <taxon>Dinophyceae</taxon>
        <taxon>Prorocentrales</taxon>
        <taxon>Prorocentraceae</taxon>
        <taxon>Prorocentrum</taxon>
    </lineage>
</organism>
<feature type="chain" id="PRO_5045028994" evidence="2">
    <location>
        <begin position="19"/>
        <end position="185"/>
    </location>
</feature>
<evidence type="ECO:0000313" key="3">
    <source>
        <dbReference type="EMBL" id="CAK0881165.1"/>
    </source>
</evidence>
<evidence type="ECO:0000256" key="1">
    <source>
        <dbReference type="SAM" id="Coils"/>
    </source>
</evidence>
<evidence type="ECO:0000313" key="4">
    <source>
        <dbReference type="EMBL" id="CAK0884892.1"/>
    </source>
</evidence>
<sequence>MALVLLAAAALLARTSLAGRGNVDLEVRGGAHVKAVKAHQSQEMSEIRDLLRELQERVDRLDAAHNSSESLDVRKYQTACSEPHNLYLEVSSGQLWVVKYGAKEALTGNTISQSVACWQSNPMLSSSAYTPGTLIPLQGCYDGFDQVHSAFNQVRYANRVDDDLCVFDSAKKLMCGGEKCQSAPN</sequence>
<dbReference type="EMBL" id="CAUYUJ010018602">
    <property type="protein sequence ID" value="CAK0884892.1"/>
    <property type="molecule type" value="Genomic_DNA"/>
</dbReference>
<dbReference type="EMBL" id="CAUYUJ010018160">
    <property type="protein sequence ID" value="CAK0881165.1"/>
    <property type="molecule type" value="Genomic_DNA"/>
</dbReference>
<evidence type="ECO:0000313" key="5">
    <source>
        <dbReference type="Proteomes" id="UP001189429"/>
    </source>
</evidence>
<protein>
    <submittedName>
        <fullName evidence="4">Uncharacterized protein</fullName>
    </submittedName>
</protein>
<keyword evidence="1" id="KW-0175">Coiled coil</keyword>
<keyword evidence="2" id="KW-0732">Signal</keyword>
<feature type="signal peptide" evidence="2">
    <location>
        <begin position="1"/>
        <end position="18"/>
    </location>
</feature>
<accession>A0ABN9WES2</accession>
<name>A0ABN9WES2_9DINO</name>